<dbReference type="InterPro" id="IPR013783">
    <property type="entry name" value="Ig-like_fold"/>
</dbReference>
<dbReference type="Gene3D" id="3.40.390.80">
    <property type="entry name" value="Peptidase M60, enhancin-like domain 2"/>
    <property type="match status" value="1"/>
</dbReference>
<dbReference type="SUPFAM" id="SSF49785">
    <property type="entry name" value="Galactose-binding domain-like"/>
    <property type="match status" value="1"/>
</dbReference>
<dbReference type="RefSeq" id="WP_135951582.1">
    <property type="nucleotide sequence ID" value="NZ_CAOOJZ010000007.1"/>
</dbReference>
<dbReference type="CDD" id="cd14948">
    <property type="entry name" value="BACON"/>
    <property type="match status" value="2"/>
</dbReference>
<dbReference type="PANTHER" id="PTHR15730">
    <property type="entry name" value="EXPERIMENTAL AUTOIMMUNE PROSTATITIS ANTIGEN 2-RELATED"/>
    <property type="match status" value="1"/>
</dbReference>
<name>A0A4S2FMF9_9BACT</name>
<dbReference type="InterPro" id="IPR042279">
    <property type="entry name" value="Pep_M60_3"/>
</dbReference>
<dbReference type="Pfam" id="PF13402">
    <property type="entry name" value="Peptidase_M60"/>
    <property type="match status" value="1"/>
</dbReference>
<accession>A0A4S2FMF9</accession>
<gene>
    <name evidence="3" type="ORF">E5339_10470</name>
</gene>
<dbReference type="InterPro" id="IPR051244">
    <property type="entry name" value="TCAF"/>
</dbReference>
<dbReference type="InterPro" id="IPR008979">
    <property type="entry name" value="Galactose-bd-like_sf"/>
</dbReference>
<dbReference type="PROSITE" id="PS51257">
    <property type="entry name" value="PROKAR_LIPOPROTEIN"/>
    <property type="match status" value="1"/>
</dbReference>
<dbReference type="InterPro" id="IPR031161">
    <property type="entry name" value="Peptidase_M60_dom"/>
</dbReference>
<dbReference type="SMART" id="SM01276">
    <property type="entry name" value="M60-like"/>
    <property type="match status" value="1"/>
</dbReference>
<keyword evidence="1" id="KW-0732">Signal</keyword>
<dbReference type="AlphaFoldDB" id="A0A4S2FMF9"/>
<dbReference type="Gene3D" id="2.60.120.260">
    <property type="entry name" value="Galactose-binding domain-like"/>
    <property type="match status" value="1"/>
</dbReference>
<proteinExistence type="predicted"/>
<dbReference type="Gene3D" id="2.60.120.1250">
    <property type="entry name" value="Peptidase M60, enhancin-like domain 1"/>
    <property type="match status" value="1"/>
</dbReference>
<dbReference type="InterPro" id="IPR024361">
    <property type="entry name" value="BACON"/>
</dbReference>
<evidence type="ECO:0000256" key="1">
    <source>
        <dbReference type="SAM" id="SignalP"/>
    </source>
</evidence>
<dbReference type="Gene3D" id="1.10.390.30">
    <property type="entry name" value="Peptidase M60, enhancin-like domain 3"/>
    <property type="match status" value="1"/>
</dbReference>
<dbReference type="PANTHER" id="PTHR15730:SF5">
    <property type="entry name" value="SI:CH211-210B2.2-RELATED"/>
    <property type="match status" value="1"/>
</dbReference>
<dbReference type="Gene3D" id="2.60.40.10">
    <property type="entry name" value="Immunoglobulins"/>
    <property type="match status" value="2"/>
</dbReference>
<dbReference type="Pfam" id="PF18630">
    <property type="entry name" value="Peptidase_M60_C"/>
    <property type="match status" value="1"/>
</dbReference>
<feature type="chain" id="PRO_5020619064" evidence="1">
    <location>
        <begin position="22"/>
        <end position="953"/>
    </location>
</feature>
<evidence type="ECO:0000313" key="4">
    <source>
        <dbReference type="Proteomes" id="UP000310760"/>
    </source>
</evidence>
<dbReference type="InterPro" id="IPR041333">
    <property type="entry name" value="M60_C"/>
</dbReference>
<evidence type="ECO:0000313" key="3">
    <source>
        <dbReference type="EMBL" id="TGY70148.1"/>
    </source>
</evidence>
<dbReference type="PROSITE" id="PS51723">
    <property type="entry name" value="PEPTIDASE_M60"/>
    <property type="match status" value="1"/>
</dbReference>
<feature type="domain" description="Peptidase M60" evidence="2">
    <location>
        <begin position="447"/>
        <end position="757"/>
    </location>
</feature>
<organism evidence="3 4">
    <name type="scientific">Phocaeicola sartorii</name>
    <dbReference type="NCBI Taxonomy" id="671267"/>
    <lineage>
        <taxon>Bacteria</taxon>
        <taxon>Pseudomonadati</taxon>
        <taxon>Bacteroidota</taxon>
        <taxon>Bacteroidia</taxon>
        <taxon>Bacteroidales</taxon>
        <taxon>Bacteroidaceae</taxon>
        <taxon>Phocaeicola</taxon>
    </lineage>
</organism>
<comment type="caution">
    <text evidence="3">The sequence shown here is derived from an EMBL/GenBank/DDBJ whole genome shotgun (WGS) entry which is preliminary data.</text>
</comment>
<evidence type="ECO:0000259" key="2">
    <source>
        <dbReference type="PROSITE" id="PS51723"/>
    </source>
</evidence>
<sequence length="953" mass="107429">MKIFHLFLLSALCLCAASSCAKENDTPLKPPTFEMDEADLSHNFKKEKEVLVVPVHTDLAGDAWSVKSNADWCLAAKGVDGKSITLSVAASEEPEVRSTTVDVKSTIENYTIKISQLGYGPAILLKTFPEFVSPDGGEVDVVVTTNVPYTAVLQETDWLKASAGKAGRALVDYDHHYYADANKSFQERKATITFADSRTTDNPAKPAVLTLTQKSREGSPSDVVVEADIKVKPTAAKASDEQPGQGLGWAIDGDTDPANHYHSDWYNTKLPVTLEFLFGENKGDMDYILYYTRNGNGNFGEFDLYLATESEPEYQLYGSYDFKMQGATSRIDFARTQKGVSKVKFVVKSGLGGFVSCAEMEFYRRNKDKELDGQLLTVFKDLTCTELKEGITDADIERLPDYFGQLATTIRNNTYDAHEKEFRIQHYAPYSIPEVWSEKLMTKHYSFLDNPTGIYVEKGDSLIILVGDTHGQRINLQNVGEEETGFGEEKTYKQTAASGDAYFLNEGVNKIGIKQTGMLFVVYTTDLTSPTAKPVKIHIPPGSGKVGGYFDLARHQTNDKYKELIDKSDYKYFCVRGKNIIFYFHRDKMKQAVPYDILSAINLWDDIVGWQQELMGIEDVRPTQVNNHLFAISPEGSYMWASEYRIAFVYTYLNNILLKENVMAAKDNAWGPGHEIGHIHQKAINWPSSTESSNNLFSNYVLYKLGKYCSRGSALSELAKARFVNRQGWYNMGDATHQNESTEIHMRMNWQLWNYYHRCGFKPDFWQTLFKLLRQNRIVESNPGAGQLLFAKMACKAANQDLTDFFEMWGFFVPVDNVAYSQYGDWNYNVTEQMIAEAKQYMSQFPKPKHAFQYLEDRKTGDVGLDVDPGDVGYYTQFKESQKITKSITYTATGQTLKIKNGDEAVAFEIYRDGAMVYFSNSFTIALPSGIPVADVVVYAVQADGKRVEVKKI</sequence>
<reference evidence="3 4" key="1">
    <citation type="submission" date="2019-04" db="EMBL/GenBank/DDBJ databases">
        <title>Microbes associate with the intestines of laboratory mice.</title>
        <authorList>
            <person name="Navarre W."/>
            <person name="Wong E."/>
            <person name="Huang K."/>
            <person name="Tropini C."/>
            <person name="Ng K."/>
            <person name="Yu B."/>
        </authorList>
    </citation>
    <scope>NUCLEOTIDE SEQUENCE [LARGE SCALE GENOMIC DNA]</scope>
    <source>
        <strain evidence="3 4">NM22_B1</strain>
    </source>
</reference>
<protein>
    <submittedName>
        <fullName evidence="3">Carbohydrate-binding protein</fullName>
    </submittedName>
</protein>
<dbReference type="EMBL" id="SRYJ01000021">
    <property type="protein sequence ID" value="TGY70148.1"/>
    <property type="molecule type" value="Genomic_DNA"/>
</dbReference>
<feature type="signal peptide" evidence="1">
    <location>
        <begin position="1"/>
        <end position="21"/>
    </location>
</feature>
<dbReference type="Pfam" id="PF13004">
    <property type="entry name" value="BACON"/>
    <property type="match status" value="1"/>
</dbReference>
<dbReference type="Proteomes" id="UP000310760">
    <property type="component" value="Unassembled WGS sequence"/>
</dbReference>